<dbReference type="GO" id="GO:0016787">
    <property type="term" value="F:hydrolase activity"/>
    <property type="evidence" value="ECO:0007669"/>
    <property type="project" value="UniProtKB-KW"/>
</dbReference>
<evidence type="ECO:0000313" key="3">
    <source>
        <dbReference type="Proteomes" id="UP001204015"/>
    </source>
</evidence>
<dbReference type="SUPFAM" id="SSF48208">
    <property type="entry name" value="Six-hairpin glycosidases"/>
    <property type="match status" value="1"/>
</dbReference>
<evidence type="ECO:0000313" key="2">
    <source>
        <dbReference type="EMBL" id="MCO6024568.1"/>
    </source>
</evidence>
<dbReference type="InterPro" id="IPR053169">
    <property type="entry name" value="MUG_Protein"/>
</dbReference>
<name>A0ABT1BVY4_9BACT</name>
<accession>A0ABT1BVY4</accession>
<dbReference type="Pfam" id="PF03663">
    <property type="entry name" value="Glyco_hydro_76"/>
    <property type="match status" value="1"/>
</dbReference>
<dbReference type="RefSeq" id="WP_252759929.1">
    <property type="nucleotide sequence ID" value="NZ_JAMXLY010000003.1"/>
</dbReference>
<keyword evidence="2" id="KW-0378">Hydrolase</keyword>
<keyword evidence="3" id="KW-1185">Reference proteome</keyword>
<evidence type="ECO:0000256" key="1">
    <source>
        <dbReference type="SAM" id="SignalP"/>
    </source>
</evidence>
<dbReference type="PANTHER" id="PTHR47791">
    <property type="entry name" value="MEIOTICALLY UP-REGULATED GENE 191 PROTEIN"/>
    <property type="match status" value="1"/>
</dbReference>
<dbReference type="PANTHER" id="PTHR47791:SF4">
    <property type="entry name" value="(PUTATIVE SECRETED PROTEIN)-RELATED"/>
    <property type="match status" value="1"/>
</dbReference>
<proteinExistence type="predicted"/>
<dbReference type="Proteomes" id="UP001204015">
    <property type="component" value="Unassembled WGS sequence"/>
</dbReference>
<organism evidence="2 3">
    <name type="scientific">Segatella cerevisiae</name>
    <dbReference type="NCBI Taxonomy" id="2053716"/>
    <lineage>
        <taxon>Bacteria</taxon>
        <taxon>Pseudomonadati</taxon>
        <taxon>Bacteroidota</taxon>
        <taxon>Bacteroidia</taxon>
        <taxon>Bacteroidales</taxon>
        <taxon>Prevotellaceae</taxon>
        <taxon>Segatella</taxon>
    </lineage>
</organism>
<dbReference type="InterPro" id="IPR008928">
    <property type="entry name" value="6-hairpin_glycosidase_sf"/>
</dbReference>
<feature type="chain" id="PRO_5045249766" evidence="1">
    <location>
        <begin position="22"/>
        <end position="481"/>
    </location>
</feature>
<feature type="signal peptide" evidence="1">
    <location>
        <begin position="1"/>
        <end position="21"/>
    </location>
</feature>
<reference evidence="2 3" key="1">
    <citation type="submission" date="2022-06" db="EMBL/GenBank/DDBJ databases">
        <title>A taxonomic note on the genus Prevotella: Description of four novel genera and emended description of the genera Hallella and Xylanibacter.</title>
        <authorList>
            <person name="Hitch T.C.A."/>
        </authorList>
    </citation>
    <scope>NUCLEOTIDE SEQUENCE [LARGE SCALE GENOMIC DNA]</scope>
    <source>
        <strain evidence="2 3">DSM 100619</strain>
    </source>
</reference>
<sequence length="481" mass="54974">MYKLKFSILLLLCSFFFVDCSSDTDQGQKRPEVTPSTPEQWAVRDLTRAIALTDTTVSRYFTGSDMTLHRYYNPYTNSVSSEVASVWMYTSAIEAVNSVMEALKDMKESAPNLYDANYTRYNDLLTDLYKGLEFYSGTYTLTSYTQTKQWTVYSVDRGSSVGTANVEGDKNVYDDQEWLTRELMRSYQITGKKEYLDKAEYLVSYILDGWDCTLDDQDREIGGITWGPSYVTKHSCSNAPLVSSLVWLSKIYSGKKDSIIDRKIDQAGHRYTQKEEKDQFYLNFAQKIYDWQKAHLMMSNGVYYDLIGATQNMPQYVTVDGVRYRQGIPLTTPSGIAYTYNSGTMLSGGADLYSLTKDETYLSDIKSLTQATFSVFAQKDAAREGYYSYPLDGFSTWFNDVLMRGYLAGYEFDSNASLPLSTFQDNLDYAYANYLYRGMLPTSLLVGWSKTTSNNNTEAMFEFAFASEYAMLSHYVIKRNK</sequence>
<comment type="caution">
    <text evidence="2">The sequence shown here is derived from an EMBL/GenBank/DDBJ whole genome shotgun (WGS) entry which is preliminary data.</text>
</comment>
<gene>
    <name evidence="2" type="ORF">NG821_01685</name>
</gene>
<dbReference type="InterPro" id="IPR005198">
    <property type="entry name" value="Glyco_hydro_76"/>
</dbReference>
<dbReference type="EMBL" id="JAMXLY010000003">
    <property type="protein sequence ID" value="MCO6024568.1"/>
    <property type="molecule type" value="Genomic_DNA"/>
</dbReference>
<protein>
    <submittedName>
        <fullName evidence="2">Glycoside hydrolase family 76 protein</fullName>
    </submittedName>
</protein>
<keyword evidence="1" id="KW-0732">Signal</keyword>
<dbReference type="Gene3D" id="1.50.10.20">
    <property type="match status" value="1"/>
</dbReference>